<feature type="domain" description="YCII-related" evidence="1">
    <location>
        <begin position="46"/>
        <end position="102"/>
    </location>
</feature>
<dbReference type="InterPro" id="IPR005545">
    <property type="entry name" value="YCII"/>
</dbReference>
<dbReference type="Pfam" id="PF03795">
    <property type="entry name" value="YCII"/>
    <property type="match status" value="1"/>
</dbReference>
<dbReference type="AlphaFoldDB" id="A0A370H8T7"/>
<dbReference type="EMBL" id="QQAZ01000003">
    <property type="protein sequence ID" value="RDI52806.1"/>
    <property type="molecule type" value="Genomic_DNA"/>
</dbReference>
<evidence type="ECO:0000313" key="3">
    <source>
        <dbReference type="Proteomes" id="UP000255355"/>
    </source>
</evidence>
<dbReference type="Proteomes" id="UP000255355">
    <property type="component" value="Unassembled WGS sequence"/>
</dbReference>
<sequence>MSKFLVLYRSPMSPQEMFASIPPEQAQAFAKAWLAWDAGAGPALTDPGNPTQEISDPKAGGDHIAGYAIIEADDADAVDKLLTGHPHLANGGTVGIYQVMDMAAPN</sequence>
<keyword evidence="3" id="KW-1185">Reference proteome</keyword>
<gene>
    <name evidence="2" type="ORF">DFR68_103192</name>
</gene>
<accession>A0A370H8T7</accession>
<comment type="caution">
    <text evidence="2">The sequence shown here is derived from an EMBL/GenBank/DDBJ whole genome shotgun (WGS) entry which is preliminary data.</text>
</comment>
<proteinExistence type="predicted"/>
<name>A0A370H8T7_9NOCA</name>
<protein>
    <submittedName>
        <fullName evidence="2">YCII-related domain-containing protein</fullName>
    </submittedName>
</protein>
<evidence type="ECO:0000259" key="1">
    <source>
        <dbReference type="Pfam" id="PF03795"/>
    </source>
</evidence>
<evidence type="ECO:0000313" key="2">
    <source>
        <dbReference type="EMBL" id="RDI52806.1"/>
    </source>
</evidence>
<organism evidence="2 3">
    <name type="scientific">Nocardia mexicana</name>
    <dbReference type="NCBI Taxonomy" id="279262"/>
    <lineage>
        <taxon>Bacteria</taxon>
        <taxon>Bacillati</taxon>
        <taxon>Actinomycetota</taxon>
        <taxon>Actinomycetes</taxon>
        <taxon>Mycobacteriales</taxon>
        <taxon>Nocardiaceae</taxon>
        <taxon>Nocardia</taxon>
    </lineage>
</organism>
<reference evidence="2 3" key="1">
    <citation type="submission" date="2018-07" db="EMBL/GenBank/DDBJ databases">
        <title>Genomic Encyclopedia of Type Strains, Phase IV (KMG-IV): sequencing the most valuable type-strain genomes for metagenomic binning, comparative biology and taxonomic classification.</title>
        <authorList>
            <person name="Goeker M."/>
        </authorList>
    </citation>
    <scope>NUCLEOTIDE SEQUENCE [LARGE SCALE GENOMIC DNA]</scope>
    <source>
        <strain evidence="2 3">DSM 44952</strain>
    </source>
</reference>
<dbReference type="RefSeq" id="WP_169814405.1">
    <property type="nucleotide sequence ID" value="NZ_QQAZ01000003.1"/>
</dbReference>